<organism evidence="1 2">
    <name type="scientific">Aegilops tauschii subsp. strangulata</name>
    <name type="common">Goatgrass</name>
    <dbReference type="NCBI Taxonomy" id="200361"/>
    <lineage>
        <taxon>Eukaryota</taxon>
        <taxon>Viridiplantae</taxon>
        <taxon>Streptophyta</taxon>
        <taxon>Embryophyta</taxon>
        <taxon>Tracheophyta</taxon>
        <taxon>Spermatophyta</taxon>
        <taxon>Magnoliopsida</taxon>
        <taxon>Liliopsida</taxon>
        <taxon>Poales</taxon>
        <taxon>Poaceae</taxon>
        <taxon>BOP clade</taxon>
        <taxon>Pooideae</taxon>
        <taxon>Triticodae</taxon>
        <taxon>Triticeae</taxon>
        <taxon>Triticinae</taxon>
        <taxon>Aegilops</taxon>
    </lineage>
</organism>
<dbReference type="Gramene" id="AET7Gv20220800.15">
    <property type="protein sequence ID" value="AET7Gv20220800.15"/>
    <property type="gene ID" value="AET7Gv20220800"/>
</dbReference>
<reference evidence="2" key="1">
    <citation type="journal article" date="2014" name="Science">
        <title>Ancient hybridizations among the ancestral genomes of bread wheat.</title>
        <authorList>
            <consortium name="International Wheat Genome Sequencing Consortium,"/>
            <person name="Marcussen T."/>
            <person name="Sandve S.R."/>
            <person name="Heier L."/>
            <person name="Spannagl M."/>
            <person name="Pfeifer M."/>
            <person name="Jakobsen K.S."/>
            <person name="Wulff B.B."/>
            <person name="Steuernagel B."/>
            <person name="Mayer K.F."/>
            <person name="Olsen O.A."/>
        </authorList>
    </citation>
    <scope>NUCLEOTIDE SEQUENCE [LARGE SCALE GENOMIC DNA]</scope>
    <source>
        <strain evidence="2">cv. AL8/78</strain>
    </source>
</reference>
<dbReference type="AlphaFoldDB" id="A0A453QLF2"/>
<reference evidence="1" key="5">
    <citation type="journal article" date="2021" name="G3 (Bethesda)">
        <title>Aegilops tauschii genome assembly Aet v5.0 features greater sequence contiguity and improved annotation.</title>
        <authorList>
            <person name="Wang L."/>
            <person name="Zhu T."/>
            <person name="Rodriguez J.C."/>
            <person name="Deal K.R."/>
            <person name="Dubcovsky J."/>
            <person name="McGuire P.E."/>
            <person name="Lux T."/>
            <person name="Spannagl M."/>
            <person name="Mayer K.F.X."/>
            <person name="Baldrich P."/>
            <person name="Meyers B.C."/>
            <person name="Huo N."/>
            <person name="Gu Y.Q."/>
            <person name="Zhou H."/>
            <person name="Devos K.M."/>
            <person name="Bennetzen J.L."/>
            <person name="Unver T."/>
            <person name="Budak H."/>
            <person name="Gulick P.J."/>
            <person name="Galiba G."/>
            <person name="Kalapos B."/>
            <person name="Nelson D.R."/>
            <person name="Li P."/>
            <person name="You F.M."/>
            <person name="Luo M.C."/>
            <person name="Dvorak J."/>
        </authorList>
    </citation>
    <scope>NUCLEOTIDE SEQUENCE [LARGE SCALE GENOMIC DNA]</scope>
    <source>
        <strain evidence="1">cv. AL8/78</strain>
    </source>
</reference>
<reference evidence="1" key="4">
    <citation type="submission" date="2019-03" db="UniProtKB">
        <authorList>
            <consortium name="EnsemblPlants"/>
        </authorList>
    </citation>
    <scope>IDENTIFICATION</scope>
</reference>
<reference evidence="1" key="3">
    <citation type="journal article" date="2017" name="Nature">
        <title>Genome sequence of the progenitor of the wheat D genome Aegilops tauschii.</title>
        <authorList>
            <person name="Luo M.C."/>
            <person name="Gu Y.Q."/>
            <person name="Puiu D."/>
            <person name="Wang H."/>
            <person name="Twardziok S.O."/>
            <person name="Deal K.R."/>
            <person name="Huo N."/>
            <person name="Zhu T."/>
            <person name="Wang L."/>
            <person name="Wang Y."/>
            <person name="McGuire P.E."/>
            <person name="Liu S."/>
            <person name="Long H."/>
            <person name="Ramasamy R.K."/>
            <person name="Rodriguez J.C."/>
            <person name="Van S.L."/>
            <person name="Yuan L."/>
            <person name="Wang Z."/>
            <person name="Xia Z."/>
            <person name="Xiao L."/>
            <person name="Anderson O.D."/>
            <person name="Ouyang S."/>
            <person name="Liang Y."/>
            <person name="Zimin A.V."/>
            <person name="Pertea G."/>
            <person name="Qi P."/>
            <person name="Bennetzen J.L."/>
            <person name="Dai X."/>
            <person name="Dawson M.W."/>
            <person name="Muller H.G."/>
            <person name="Kugler K."/>
            <person name="Rivarola-Duarte L."/>
            <person name="Spannagl M."/>
            <person name="Mayer K.F.X."/>
            <person name="Lu F.H."/>
            <person name="Bevan M.W."/>
            <person name="Leroy P."/>
            <person name="Li P."/>
            <person name="You F.M."/>
            <person name="Sun Q."/>
            <person name="Liu Z."/>
            <person name="Lyons E."/>
            <person name="Wicker T."/>
            <person name="Salzberg S.L."/>
            <person name="Devos K.M."/>
            <person name="Dvorak J."/>
        </authorList>
    </citation>
    <scope>NUCLEOTIDE SEQUENCE [LARGE SCALE GENOMIC DNA]</scope>
    <source>
        <strain evidence="1">cv. AL8/78</strain>
    </source>
</reference>
<keyword evidence="2" id="KW-1185">Reference proteome</keyword>
<reference evidence="2" key="2">
    <citation type="journal article" date="2017" name="Nat. Plants">
        <title>The Aegilops tauschii genome reveals multiple impacts of transposons.</title>
        <authorList>
            <person name="Zhao G."/>
            <person name="Zou C."/>
            <person name="Li K."/>
            <person name="Wang K."/>
            <person name="Li T."/>
            <person name="Gao L."/>
            <person name="Zhang X."/>
            <person name="Wang H."/>
            <person name="Yang Z."/>
            <person name="Liu X."/>
            <person name="Jiang W."/>
            <person name="Mao L."/>
            <person name="Kong X."/>
            <person name="Jiao Y."/>
            <person name="Jia J."/>
        </authorList>
    </citation>
    <scope>NUCLEOTIDE SEQUENCE [LARGE SCALE GENOMIC DNA]</scope>
    <source>
        <strain evidence="2">cv. AL8/78</strain>
    </source>
</reference>
<dbReference type="Gramene" id="AET7Gv20220800.11">
    <property type="protein sequence ID" value="AET7Gv20220800.11"/>
    <property type="gene ID" value="AET7Gv20220800"/>
</dbReference>
<name>A0A453QLF2_AEGTS</name>
<proteinExistence type="predicted"/>
<dbReference type="Proteomes" id="UP000015105">
    <property type="component" value="Chromosome 7D"/>
</dbReference>
<protein>
    <submittedName>
        <fullName evidence="1">Uncharacterized protein</fullName>
    </submittedName>
</protein>
<accession>A0A453QLF2</accession>
<dbReference type="EnsemblPlants" id="AET7Gv20220800.11">
    <property type="protein sequence ID" value="AET7Gv20220800.11"/>
    <property type="gene ID" value="AET7Gv20220800"/>
</dbReference>
<sequence>MTPTVLMEYRPQMQIKRSYVEIAYRGMGYAETVGGSGSPVRVDSEDSSAPKCKCIGLNSDGFDVKQEIFVPSKLSSSERRYLRKRFRAELGSVMYLLKRPEFFSIMPVSRAPSDA</sequence>
<evidence type="ECO:0000313" key="1">
    <source>
        <dbReference type="EnsemblPlants" id="AET7Gv20220800.15"/>
    </source>
</evidence>
<dbReference type="EnsemblPlants" id="AET7Gv20220800.15">
    <property type="protein sequence ID" value="AET7Gv20220800.15"/>
    <property type="gene ID" value="AET7Gv20220800"/>
</dbReference>
<evidence type="ECO:0000313" key="2">
    <source>
        <dbReference type="Proteomes" id="UP000015105"/>
    </source>
</evidence>